<reference evidence="3" key="1">
    <citation type="submission" date="2020-06" db="EMBL/GenBank/DDBJ databases">
        <title>Draft genome of Bugula neritina, a colonial animal packing powerful symbionts and potential medicines.</title>
        <authorList>
            <person name="Rayko M."/>
        </authorList>
    </citation>
    <scope>NUCLEOTIDE SEQUENCE [LARGE SCALE GENOMIC DNA]</scope>
    <source>
        <strain evidence="3">Kwan_BN1</strain>
    </source>
</reference>
<dbReference type="OrthoDB" id="6152335at2759"/>
<keyword evidence="2" id="KW-1133">Transmembrane helix</keyword>
<evidence type="ECO:0000313" key="4">
    <source>
        <dbReference type="Proteomes" id="UP000593567"/>
    </source>
</evidence>
<keyword evidence="2" id="KW-0812">Transmembrane</keyword>
<accession>A0A7J7J952</accession>
<dbReference type="AlphaFoldDB" id="A0A7J7J952"/>
<feature type="compositionally biased region" description="Low complexity" evidence="1">
    <location>
        <begin position="187"/>
        <end position="204"/>
    </location>
</feature>
<organism evidence="3 4">
    <name type="scientific">Bugula neritina</name>
    <name type="common">Brown bryozoan</name>
    <name type="synonym">Sertularia neritina</name>
    <dbReference type="NCBI Taxonomy" id="10212"/>
    <lineage>
        <taxon>Eukaryota</taxon>
        <taxon>Metazoa</taxon>
        <taxon>Spiralia</taxon>
        <taxon>Lophotrochozoa</taxon>
        <taxon>Bryozoa</taxon>
        <taxon>Gymnolaemata</taxon>
        <taxon>Cheilostomatida</taxon>
        <taxon>Flustrina</taxon>
        <taxon>Buguloidea</taxon>
        <taxon>Bugulidae</taxon>
        <taxon>Bugula</taxon>
    </lineage>
</organism>
<name>A0A7J7J952_BUGNE</name>
<dbReference type="EMBL" id="VXIV02002877">
    <property type="protein sequence ID" value="KAF6022244.1"/>
    <property type="molecule type" value="Genomic_DNA"/>
</dbReference>
<gene>
    <name evidence="3" type="ORF">EB796_019452</name>
</gene>
<keyword evidence="2" id="KW-0472">Membrane</keyword>
<evidence type="ECO:0000256" key="2">
    <source>
        <dbReference type="SAM" id="Phobius"/>
    </source>
</evidence>
<dbReference type="Proteomes" id="UP000593567">
    <property type="component" value="Unassembled WGS sequence"/>
</dbReference>
<proteinExistence type="predicted"/>
<sequence>MVSFLLAVIKEKSLSNLRRSASSTDMRNSSDVDDFFGSSNYFQHGHFVSSIDVSRVGMIFDDDCLPERRGSFSSMSHHKERQRDLFYDPYNNGGRVSGVPNKHSGSRKVTISGIKGSFTFDSISGSVNKVIFVSRCVPKSRKSKRKLCQFFVAKGRTNTELREQFTLADGTAQSRASFSSRRHSGKASNSGSDAGYSSASSSAGNKGGMYNSAECLTGTPRRSLSSMHRSKVTPAQSMVNLSSDSSLYGASLLMCRLHYNPSLVLISVTNPVHPAVALHASTAMLTPFCSLNLYVLSIFFMSYLMLCRSYLVYINWHCNIQLLLKKVAAGGLLCECTCFMRLKLKRRAMDLHYIKNKSVH</sequence>
<comment type="caution">
    <text evidence="3">The sequence shown here is derived from an EMBL/GenBank/DDBJ whole genome shotgun (WGS) entry which is preliminary data.</text>
</comment>
<feature type="transmembrane region" description="Helical" evidence="2">
    <location>
        <begin position="293"/>
        <end position="316"/>
    </location>
</feature>
<protein>
    <submittedName>
        <fullName evidence="3">Uncharacterized protein</fullName>
    </submittedName>
</protein>
<evidence type="ECO:0000256" key="1">
    <source>
        <dbReference type="SAM" id="MobiDB-lite"/>
    </source>
</evidence>
<evidence type="ECO:0000313" key="3">
    <source>
        <dbReference type="EMBL" id="KAF6022244.1"/>
    </source>
</evidence>
<keyword evidence="4" id="KW-1185">Reference proteome</keyword>
<feature type="region of interest" description="Disordered" evidence="1">
    <location>
        <begin position="172"/>
        <end position="205"/>
    </location>
</feature>